<reference evidence="2 3" key="1">
    <citation type="submission" date="2016-10" db="EMBL/GenBank/DDBJ databases">
        <authorList>
            <person name="Cai Z."/>
        </authorList>
    </citation>
    <scope>NUCLEOTIDE SEQUENCE [LARGE SCALE GENOMIC DNA]</scope>
    <source>
        <strain evidence="2 3">CGMCC 1.10826</strain>
    </source>
</reference>
<dbReference type="OrthoDB" id="3381577at2"/>
<accession>A0A2Y9A6C5</accession>
<feature type="compositionally biased region" description="Basic and acidic residues" evidence="1">
    <location>
        <begin position="11"/>
        <end position="23"/>
    </location>
</feature>
<gene>
    <name evidence="2" type="ORF">SAMN05216184_10371</name>
</gene>
<protein>
    <recommendedName>
        <fullName evidence="4">ATP/GTP-binding protein</fullName>
    </recommendedName>
</protein>
<evidence type="ECO:0000313" key="2">
    <source>
        <dbReference type="EMBL" id="SSA39890.1"/>
    </source>
</evidence>
<feature type="region of interest" description="Disordered" evidence="1">
    <location>
        <begin position="1"/>
        <end position="31"/>
    </location>
</feature>
<dbReference type="Proteomes" id="UP000250222">
    <property type="component" value="Unassembled WGS sequence"/>
</dbReference>
<keyword evidence="3" id="KW-1185">Reference proteome</keyword>
<proteinExistence type="predicted"/>
<evidence type="ECO:0000256" key="1">
    <source>
        <dbReference type="SAM" id="MobiDB-lite"/>
    </source>
</evidence>
<dbReference type="RefSeq" id="WP_110851746.1">
    <property type="nucleotide sequence ID" value="NZ_QKLZ01000003.1"/>
</dbReference>
<feature type="compositionally biased region" description="Basic residues" evidence="1">
    <location>
        <begin position="1"/>
        <end position="10"/>
    </location>
</feature>
<organism evidence="2 3">
    <name type="scientific">Georgenia satyanarayanai</name>
    <dbReference type="NCBI Taxonomy" id="860221"/>
    <lineage>
        <taxon>Bacteria</taxon>
        <taxon>Bacillati</taxon>
        <taxon>Actinomycetota</taxon>
        <taxon>Actinomycetes</taxon>
        <taxon>Micrococcales</taxon>
        <taxon>Bogoriellaceae</taxon>
        <taxon>Georgenia</taxon>
    </lineage>
</organism>
<sequence>MARARRGRKRPYGDAHVPLDPERLGGVVRSETGPGGVTYTVRTVRGGEKSYRCPGCNQLIPPGVAHVVAWPTESLLGPGLEDRRHWHTACWRRG</sequence>
<dbReference type="AlphaFoldDB" id="A0A2Y9A6C5"/>
<name>A0A2Y9A6C5_9MICO</name>
<evidence type="ECO:0008006" key="4">
    <source>
        <dbReference type="Google" id="ProtNLM"/>
    </source>
</evidence>
<evidence type="ECO:0000313" key="3">
    <source>
        <dbReference type="Proteomes" id="UP000250222"/>
    </source>
</evidence>
<dbReference type="EMBL" id="UETB01000003">
    <property type="protein sequence ID" value="SSA39890.1"/>
    <property type="molecule type" value="Genomic_DNA"/>
</dbReference>